<gene>
    <name evidence="2" type="ORF">L248_1610</name>
</gene>
<feature type="chain" id="PRO_5004655659" evidence="1">
    <location>
        <begin position="24"/>
        <end position="443"/>
    </location>
</feature>
<keyword evidence="3" id="KW-1185">Reference proteome</keyword>
<organism evidence="2 3">
    <name type="scientific">Schleiferilactobacillus shenzhenensis LY-73</name>
    <dbReference type="NCBI Taxonomy" id="1231336"/>
    <lineage>
        <taxon>Bacteria</taxon>
        <taxon>Bacillati</taxon>
        <taxon>Bacillota</taxon>
        <taxon>Bacilli</taxon>
        <taxon>Lactobacillales</taxon>
        <taxon>Lactobacillaceae</taxon>
        <taxon>Schleiferilactobacillus</taxon>
    </lineage>
</organism>
<evidence type="ECO:0000256" key="1">
    <source>
        <dbReference type="SAM" id="SignalP"/>
    </source>
</evidence>
<dbReference type="RefSeq" id="WP_022530617.1">
    <property type="nucleotide sequence ID" value="NZ_KI271605.1"/>
</dbReference>
<dbReference type="PANTHER" id="PTHR43649">
    <property type="entry name" value="ARABINOSE-BINDING PROTEIN-RELATED"/>
    <property type="match status" value="1"/>
</dbReference>
<protein>
    <submittedName>
        <fullName evidence="2">Uncharacterized protein</fullName>
    </submittedName>
</protein>
<keyword evidence="1" id="KW-0732">Signal</keyword>
<name>U4TRE5_9LACO</name>
<dbReference type="Gene3D" id="3.40.190.10">
    <property type="entry name" value="Periplasmic binding protein-like II"/>
    <property type="match status" value="1"/>
</dbReference>
<evidence type="ECO:0000313" key="2">
    <source>
        <dbReference type="EMBL" id="ERL64077.1"/>
    </source>
</evidence>
<dbReference type="Proteomes" id="UP000030647">
    <property type="component" value="Unassembled WGS sequence"/>
</dbReference>
<dbReference type="eggNOG" id="COG1653">
    <property type="taxonomic scope" value="Bacteria"/>
</dbReference>
<dbReference type="AlphaFoldDB" id="U4TRE5"/>
<dbReference type="InterPro" id="IPR006059">
    <property type="entry name" value="SBP"/>
</dbReference>
<reference evidence="3" key="1">
    <citation type="journal article" date="2013" name="Genome Announc.">
        <title>Whole-Genome Sequencing of Lactobacillus shenzhenensis Strain LY-73T.</title>
        <authorList>
            <person name="Lin Z."/>
            <person name="Liu Z."/>
            <person name="Yang R."/>
            <person name="Zou Y."/>
            <person name="Wan D."/>
            <person name="Chen J."/>
            <person name="Guo M."/>
            <person name="Zhao J."/>
            <person name="Fang C."/>
            <person name="Yang R."/>
            <person name="Liu F."/>
        </authorList>
    </citation>
    <scope>NUCLEOTIDE SEQUENCE [LARGE SCALE GENOMIC DNA]</scope>
    <source>
        <strain evidence="3">LY-73</strain>
    </source>
</reference>
<dbReference type="STRING" id="1231336.L248_1610"/>
<sequence>MKLTKVMAMIASTALIVLLGACGSGNSSNTASSSKKNDKITLTYLDYDGTRDANNNLVSENMAKAYHKLHPNITVKVDLQAENNSVDFLKKLDLLQMSGTTGDIIHTPSYREYSARAAKGFFADITSNFDKEGGYKKLYDYDATVSGKQYAVPFQPGIYMTFINKTMLDAAGEKLPTTGWTWDDYAKLAKKLTKGSGSNKVYGSYMHIWPEFRREGLFNSVMDNPYIKKDGTSNLKSSQFTDWLTFMKGLETSGSQLPYSDAKATNMNYRDVFLQGKAGMIVMGTWFFDDILNTQKFPHDFQTVLAPFPVFENGKAGVTQGAVSYLSVAKKSKHPKEAYDFIRYMSGKGSVAQNIFPSTKGGDIASVLKAKIGKNTKLLDATSALSIWDNKNMVPNMVTRDADKFVEIDSIFDTETQKFMLGNQSASQTMTNVNNQAKSIIGK</sequence>
<dbReference type="InterPro" id="IPR050490">
    <property type="entry name" value="Bact_solute-bd_prot1"/>
</dbReference>
<dbReference type="PROSITE" id="PS51257">
    <property type="entry name" value="PROKAR_LIPOPROTEIN"/>
    <property type="match status" value="1"/>
</dbReference>
<dbReference type="SUPFAM" id="SSF53850">
    <property type="entry name" value="Periplasmic binding protein-like II"/>
    <property type="match status" value="1"/>
</dbReference>
<proteinExistence type="predicted"/>
<feature type="signal peptide" evidence="1">
    <location>
        <begin position="1"/>
        <end position="23"/>
    </location>
</feature>
<evidence type="ECO:0000313" key="3">
    <source>
        <dbReference type="Proteomes" id="UP000030647"/>
    </source>
</evidence>
<accession>U4TRE5</accession>
<dbReference type="EMBL" id="KI271605">
    <property type="protein sequence ID" value="ERL64077.1"/>
    <property type="molecule type" value="Genomic_DNA"/>
</dbReference>
<dbReference type="OrthoDB" id="9763054at2"/>
<dbReference type="Pfam" id="PF01547">
    <property type="entry name" value="SBP_bac_1"/>
    <property type="match status" value="1"/>
</dbReference>
<dbReference type="HOGENOM" id="CLU_031285_10_5_9"/>
<dbReference type="PANTHER" id="PTHR43649:SF12">
    <property type="entry name" value="DIACETYLCHITOBIOSE BINDING PROTEIN DASA"/>
    <property type="match status" value="1"/>
</dbReference>